<comment type="function">
    <text evidence="9">Hydrolyzes ATP, and can also hydrolyze GTP with lower efficiency. Has lower affinity for GTP.</text>
</comment>
<keyword evidence="7 9" id="KW-0067">ATP-binding</keyword>
<name>A0AAV7JT41_9METZ</name>
<keyword evidence="6 9" id="KW-0378">Hydrolase</keyword>
<dbReference type="Gene3D" id="3.10.20.30">
    <property type="match status" value="1"/>
</dbReference>
<dbReference type="PANTHER" id="PTHR23305">
    <property type="entry name" value="OBG GTPASE FAMILY"/>
    <property type="match status" value="1"/>
</dbReference>
<dbReference type="Pfam" id="PF01926">
    <property type="entry name" value="MMR_HSR1"/>
    <property type="match status" value="1"/>
</dbReference>
<dbReference type="InterPro" id="IPR031167">
    <property type="entry name" value="G_OBG"/>
</dbReference>
<feature type="binding site" evidence="9">
    <location>
        <position position="230"/>
    </location>
    <ligand>
        <name>ATP</name>
        <dbReference type="ChEBI" id="CHEBI:30616"/>
    </ligand>
</feature>
<dbReference type="SUPFAM" id="SSF81271">
    <property type="entry name" value="TGS-like"/>
    <property type="match status" value="1"/>
</dbReference>
<feature type="domain" description="OBG-type G" evidence="10">
    <location>
        <begin position="23"/>
        <end position="282"/>
    </location>
</feature>
<dbReference type="InterPro" id="IPR004095">
    <property type="entry name" value="TGS"/>
</dbReference>
<dbReference type="AlphaFoldDB" id="A0AAV7JT41"/>
<dbReference type="InterPro" id="IPR004396">
    <property type="entry name" value="ATPase_YchF/OLA1"/>
</dbReference>
<evidence type="ECO:0000256" key="4">
    <source>
        <dbReference type="ARBA" id="ARBA00022723"/>
    </source>
</evidence>
<evidence type="ECO:0000259" key="11">
    <source>
        <dbReference type="PROSITE" id="PS51880"/>
    </source>
</evidence>
<comment type="cofactor">
    <cofactor evidence="1">
        <name>Mg(2+)</name>
        <dbReference type="ChEBI" id="CHEBI:18420"/>
    </cofactor>
</comment>
<evidence type="ECO:0000256" key="9">
    <source>
        <dbReference type="HAMAP-Rule" id="MF_03167"/>
    </source>
</evidence>
<evidence type="ECO:0000313" key="12">
    <source>
        <dbReference type="EMBL" id="KAI6651581.1"/>
    </source>
</evidence>
<dbReference type="CDD" id="cd04867">
    <property type="entry name" value="TGS_YchF_OLA1"/>
    <property type="match status" value="1"/>
</dbReference>
<dbReference type="PROSITE" id="PS51710">
    <property type="entry name" value="G_OBG"/>
    <property type="match status" value="1"/>
</dbReference>
<evidence type="ECO:0000256" key="1">
    <source>
        <dbReference type="ARBA" id="ARBA00001946"/>
    </source>
</evidence>
<comment type="similarity">
    <text evidence="9">Belongs to the TRAFAC class OBG-HflX-like GTPase superfamily. OBG GTPase family. YchF/OLA1 subfamily.</text>
</comment>
<dbReference type="GO" id="GO:0016887">
    <property type="term" value="F:ATP hydrolysis activity"/>
    <property type="evidence" value="ECO:0007669"/>
    <property type="project" value="UniProtKB-UniRule"/>
</dbReference>
<sequence>MPPKKKPQVPEGSVYFGRIGTSLKIGIVGLPNVGKSTFFNLLTKSQVASENYPFCTIEPNESRVSLPDQRFDFLCDFHKPQSKVPSFLHVTDIAGLVKGAHEGQGLGNAFLSHISSCDAIYHMLRIFEDENVVHVEGDVNPIRDMEIIHEELRMKDCEYLRARICEMEKIVQRGAEKSKKPEYDLLLKVNDCLETQKRAIRFCKWSNAEIEMLNKHLFLTSKPHIYLINMSAKNFAKKKSKWLQPIKEFIDINDSGAHLIPFSAENELNLLNEPLESASIGSLGCSALPKIIKNGFQALNLECFFTCGPDEVRAWTIHKGTKAPQAGGRIHTDFEKGFIMAEVMKYIDFKECGSEAEVKSAGKYLQKGREYVVDDGDIILFRFNAGAGLSKGKK</sequence>
<dbReference type="NCBIfam" id="TIGR00092">
    <property type="entry name" value="redox-regulated ATPase YchF"/>
    <property type="match status" value="1"/>
</dbReference>
<proteinExistence type="inferred from homology"/>
<dbReference type="InterPro" id="IPR023192">
    <property type="entry name" value="TGS-like_dom_sf"/>
</dbReference>
<evidence type="ECO:0000313" key="13">
    <source>
        <dbReference type="Proteomes" id="UP001165289"/>
    </source>
</evidence>
<dbReference type="FunFam" id="3.10.20.30:FF:000029">
    <property type="entry name" value="Obg-like ATPase 1"/>
    <property type="match status" value="1"/>
</dbReference>
<dbReference type="FunFam" id="1.10.150.300:FF:000003">
    <property type="entry name" value="Obg-like ATPase 1"/>
    <property type="match status" value="1"/>
</dbReference>
<dbReference type="EMBL" id="JAKMXF010000302">
    <property type="protein sequence ID" value="KAI6651581.1"/>
    <property type="molecule type" value="Genomic_DNA"/>
</dbReference>
<keyword evidence="13" id="KW-1185">Reference proteome</keyword>
<dbReference type="HAMAP" id="MF_00944">
    <property type="entry name" value="YchF_OLA1_ATPase"/>
    <property type="match status" value="1"/>
</dbReference>
<keyword evidence="8" id="KW-0460">Magnesium</keyword>
<dbReference type="GO" id="GO:0005525">
    <property type="term" value="F:GTP binding"/>
    <property type="evidence" value="ECO:0007669"/>
    <property type="project" value="InterPro"/>
</dbReference>
<keyword evidence="5 9" id="KW-0547">Nucleotide-binding</keyword>
<dbReference type="InterPro" id="IPR027417">
    <property type="entry name" value="P-loop_NTPase"/>
</dbReference>
<evidence type="ECO:0000256" key="2">
    <source>
        <dbReference type="ARBA" id="ARBA00004496"/>
    </source>
</evidence>
<dbReference type="GO" id="GO:0005524">
    <property type="term" value="F:ATP binding"/>
    <property type="evidence" value="ECO:0007669"/>
    <property type="project" value="UniProtKB-UniRule"/>
</dbReference>
<dbReference type="Gene3D" id="1.10.150.300">
    <property type="entry name" value="TGS-like domain"/>
    <property type="match status" value="1"/>
</dbReference>
<evidence type="ECO:0000259" key="10">
    <source>
        <dbReference type="PROSITE" id="PS51710"/>
    </source>
</evidence>
<dbReference type="Proteomes" id="UP001165289">
    <property type="component" value="Unassembled WGS sequence"/>
</dbReference>
<dbReference type="GO" id="GO:0005737">
    <property type="term" value="C:cytoplasm"/>
    <property type="evidence" value="ECO:0007669"/>
    <property type="project" value="UniProtKB-SubCell"/>
</dbReference>
<dbReference type="InterPro" id="IPR013029">
    <property type="entry name" value="YchF_C"/>
</dbReference>
<keyword evidence="4" id="KW-0479">Metal-binding</keyword>
<keyword evidence="3 9" id="KW-0963">Cytoplasm</keyword>
<gene>
    <name evidence="12" type="ORF">LOD99_4832</name>
</gene>
<dbReference type="InterPro" id="IPR012676">
    <property type="entry name" value="TGS-like"/>
</dbReference>
<comment type="subunit">
    <text evidence="9">Monomer.</text>
</comment>
<dbReference type="InterPro" id="IPR006073">
    <property type="entry name" value="GTP-bd"/>
</dbReference>
<dbReference type="SUPFAM" id="SSF52540">
    <property type="entry name" value="P-loop containing nucleoside triphosphate hydrolases"/>
    <property type="match status" value="1"/>
</dbReference>
<dbReference type="InterPro" id="IPR012675">
    <property type="entry name" value="Beta-grasp_dom_sf"/>
</dbReference>
<dbReference type="PIRSF" id="PIRSF006641">
    <property type="entry name" value="CHP00092"/>
    <property type="match status" value="1"/>
</dbReference>
<feature type="domain" description="TGS" evidence="11">
    <location>
        <begin position="300"/>
        <end position="383"/>
    </location>
</feature>
<accession>A0AAV7JT41</accession>
<dbReference type="Gene3D" id="3.40.50.300">
    <property type="entry name" value="P-loop containing nucleotide triphosphate hydrolases"/>
    <property type="match status" value="1"/>
</dbReference>
<dbReference type="InterPro" id="IPR041706">
    <property type="entry name" value="YchF_N"/>
</dbReference>
<dbReference type="Pfam" id="PF06071">
    <property type="entry name" value="YchF-GTPase_C"/>
    <property type="match status" value="1"/>
</dbReference>
<dbReference type="PANTHER" id="PTHR23305:SF11">
    <property type="entry name" value="OBG-LIKE ATPASE 1"/>
    <property type="match status" value="1"/>
</dbReference>
<dbReference type="CDD" id="cd01900">
    <property type="entry name" value="YchF"/>
    <property type="match status" value="1"/>
</dbReference>
<evidence type="ECO:0000256" key="7">
    <source>
        <dbReference type="ARBA" id="ARBA00022840"/>
    </source>
</evidence>
<protein>
    <recommendedName>
        <fullName evidence="9">Obg-like ATPase 1</fullName>
    </recommendedName>
</protein>
<dbReference type="PRINTS" id="PR00326">
    <property type="entry name" value="GTP1OBG"/>
</dbReference>
<dbReference type="GO" id="GO:0043023">
    <property type="term" value="F:ribosomal large subunit binding"/>
    <property type="evidence" value="ECO:0007669"/>
    <property type="project" value="UniProtKB-UniRule"/>
</dbReference>
<feature type="binding site" evidence="9">
    <location>
        <begin position="32"/>
        <end position="37"/>
    </location>
    <ligand>
        <name>ATP</name>
        <dbReference type="ChEBI" id="CHEBI:30616"/>
    </ligand>
</feature>
<evidence type="ECO:0000256" key="3">
    <source>
        <dbReference type="ARBA" id="ARBA00022490"/>
    </source>
</evidence>
<evidence type="ECO:0000256" key="8">
    <source>
        <dbReference type="ARBA" id="ARBA00022842"/>
    </source>
</evidence>
<dbReference type="GO" id="GO:0046872">
    <property type="term" value="F:metal ion binding"/>
    <property type="evidence" value="ECO:0007669"/>
    <property type="project" value="UniProtKB-KW"/>
</dbReference>
<reference evidence="12 13" key="1">
    <citation type="journal article" date="2023" name="BMC Biol.">
        <title>The compact genome of the sponge Oopsacas minuta (Hexactinellida) is lacking key metazoan core genes.</title>
        <authorList>
            <person name="Santini S."/>
            <person name="Schenkelaars Q."/>
            <person name="Jourda C."/>
            <person name="Duchesne M."/>
            <person name="Belahbib H."/>
            <person name="Rocher C."/>
            <person name="Selva M."/>
            <person name="Riesgo A."/>
            <person name="Vervoort M."/>
            <person name="Leys S.P."/>
            <person name="Kodjabachian L."/>
            <person name="Le Bivic A."/>
            <person name="Borchiellini C."/>
            <person name="Claverie J.M."/>
            <person name="Renard E."/>
        </authorList>
    </citation>
    <scope>NUCLEOTIDE SEQUENCE [LARGE SCALE GENOMIC DNA]</scope>
    <source>
        <strain evidence="12">SPO-2</strain>
    </source>
</reference>
<comment type="caution">
    <text evidence="12">The sequence shown here is derived from an EMBL/GenBank/DDBJ whole genome shotgun (WGS) entry which is preliminary data.</text>
</comment>
<evidence type="ECO:0000256" key="6">
    <source>
        <dbReference type="ARBA" id="ARBA00022801"/>
    </source>
</evidence>
<comment type="subcellular location">
    <subcellularLocation>
        <location evidence="2 9">Cytoplasm</location>
    </subcellularLocation>
</comment>
<organism evidence="12 13">
    <name type="scientific">Oopsacas minuta</name>
    <dbReference type="NCBI Taxonomy" id="111878"/>
    <lineage>
        <taxon>Eukaryota</taxon>
        <taxon>Metazoa</taxon>
        <taxon>Porifera</taxon>
        <taxon>Hexactinellida</taxon>
        <taxon>Hexasterophora</taxon>
        <taxon>Lyssacinosida</taxon>
        <taxon>Leucopsacidae</taxon>
        <taxon>Oopsacas</taxon>
    </lineage>
</organism>
<dbReference type="PROSITE" id="PS51880">
    <property type="entry name" value="TGS"/>
    <property type="match status" value="1"/>
</dbReference>
<evidence type="ECO:0000256" key="5">
    <source>
        <dbReference type="ARBA" id="ARBA00022741"/>
    </source>
</evidence>